<evidence type="ECO:0000313" key="2">
    <source>
        <dbReference type="Proteomes" id="UP000017174"/>
    </source>
</evidence>
<dbReference type="HOGENOM" id="CLU_3257309_0_0_11"/>
<accession>U7V129</accession>
<protein>
    <submittedName>
        <fullName evidence="1">Uncharacterized protein</fullName>
    </submittedName>
</protein>
<dbReference type="Proteomes" id="UP000017174">
    <property type="component" value="Unassembled WGS sequence"/>
</dbReference>
<proteinExistence type="predicted"/>
<name>U7V129_9MICC</name>
<dbReference type="EMBL" id="AXZG01000060">
    <property type="protein sequence ID" value="ERT64418.1"/>
    <property type="molecule type" value="Genomic_DNA"/>
</dbReference>
<organism evidence="1 2">
    <name type="scientific">Rothia aeria F0184</name>
    <dbReference type="NCBI Taxonomy" id="888019"/>
    <lineage>
        <taxon>Bacteria</taxon>
        <taxon>Bacillati</taxon>
        <taxon>Actinomycetota</taxon>
        <taxon>Actinomycetes</taxon>
        <taxon>Micrococcales</taxon>
        <taxon>Micrococcaceae</taxon>
        <taxon>Rothia</taxon>
    </lineage>
</organism>
<sequence length="42" mass="4776">MGRRAQPVRLPAHASAILRVWDRRPSCEPGRRFYAPLTVLSS</sequence>
<dbReference type="AlphaFoldDB" id="U7V129"/>
<evidence type="ECO:0000313" key="1">
    <source>
        <dbReference type="EMBL" id="ERT64418.1"/>
    </source>
</evidence>
<comment type="caution">
    <text evidence="1">The sequence shown here is derived from an EMBL/GenBank/DDBJ whole genome shotgun (WGS) entry which is preliminary data.</text>
</comment>
<gene>
    <name evidence="1" type="ORF">HMPREF0742_02206</name>
</gene>
<reference evidence="1 2" key="1">
    <citation type="submission" date="2013-08" db="EMBL/GenBank/DDBJ databases">
        <authorList>
            <person name="Weinstock G."/>
            <person name="Sodergren E."/>
            <person name="Wylie T."/>
            <person name="Fulton L."/>
            <person name="Fulton R."/>
            <person name="Fronick C."/>
            <person name="O'Laughlin M."/>
            <person name="Godfrey J."/>
            <person name="Miner T."/>
            <person name="Herter B."/>
            <person name="Appelbaum E."/>
            <person name="Cordes M."/>
            <person name="Lek S."/>
            <person name="Wollam A."/>
            <person name="Pepin K.H."/>
            <person name="Palsikar V.B."/>
            <person name="Mitreva M."/>
            <person name="Wilson R.K."/>
        </authorList>
    </citation>
    <scope>NUCLEOTIDE SEQUENCE [LARGE SCALE GENOMIC DNA]</scope>
    <source>
        <strain evidence="1 2">F0184</strain>
    </source>
</reference>